<proteinExistence type="predicted"/>
<name>A0A128ERY6_9GAMM</name>
<protein>
    <submittedName>
        <fullName evidence="1">Capsule polysaccharide biosynthesis protein</fullName>
    </submittedName>
</protein>
<dbReference type="OrthoDB" id="543755at2"/>
<dbReference type="GO" id="GO:0015774">
    <property type="term" value="P:polysaccharide transport"/>
    <property type="evidence" value="ECO:0007669"/>
    <property type="project" value="InterPro"/>
</dbReference>
<dbReference type="CDD" id="cd16440">
    <property type="entry name" value="beta_Kdo_transferase_KpsC_1"/>
    <property type="match status" value="1"/>
</dbReference>
<dbReference type="Pfam" id="PF05159">
    <property type="entry name" value="Capsule_synth"/>
    <property type="match status" value="1"/>
</dbReference>
<sequence length="428" mass="49039">MNQFREELDEHLRKYPFDLSLLDGKHSAYGMSLFIEKEFDGEFPKLAEKILNVSDFYCYTKGEPADKEIDFFVIWGVSPVDENASKILSYAQIKKKPILIIEDGFLRSFFPMSFGEVSASIRLDNKGCYYDSHHNSSILDLLNSADFELNESQKGECAEYISKIVNNSLTKYLSPKKPSLPDADNGKVLVIDQVYGDMSIVMGGADTSDFDNMLKDAISEHPDKEIIVKLHPESILGIRKGHYSVEELSSFGVTILSDNVNSIELLKEVDIVYCATTQMGFEALMCGKQVNVYGKPFYAGWGLTSDRKVFSNRKANRSLEELFYAAYLYQVIYFNPKKAKVTCLDDILNYFIVTSQDHDYLNGLKQKRFDLRLRHLEKKILEIESLKDTAVTLDKHVYQIKSNFAYIFGEKLERILVKINRRFSQNAR</sequence>
<evidence type="ECO:0000313" key="2">
    <source>
        <dbReference type="Proteomes" id="UP000073601"/>
    </source>
</evidence>
<reference evidence="2" key="1">
    <citation type="submission" date="2016-02" db="EMBL/GenBank/DDBJ databases">
        <authorList>
            <person name="Rodrigo-Torres Lidia"/>
            <person name="Arahal R.David."/>
        </authorList>
    </citation>
    <scope>NUCLEOTIDE SEQUENCE [LARGE SCALE GENOMIC DNA]</scope>
    <source>
        <strain evidence="2">CECT 8713</strain>
    </source>
</reference>
<dbReference type="InterPro" id="IPR007833">
    <property type="entry name" value="Capsule_polysaccharide_synth"/>
</dbReference>
<dbReference type="RefSeq" id="WP_062704725.1">
    <property type="nucleotide sequence ID" value="NZ_CAWRCI010000001.1"/>
</dbReference>
<dbReference type="EMBL" id="FIZY01000001">
    <property type="protein sequence ID" value="CZF77332.1"/>
    <property type="molecule type" value="Genomic_DNA"/>
</dbReference>
<keyword evidence="2" id="KW-1185">Reference proteome</keyword>
<dbReference type="Proteomes" id="UP000073601">
    <property type="component" value="Unassembled WGS sequence"/>
</dbReference>
<organism evidence="1 2">
    <name type="scientific">Grimontia marina</name>
    <dbReference type="NCBI Taxonomy" id="646534"/>
    <lineage>
        <taxon>Bacteria</taxon>
        <taxon>Pseudomonadati</taxon>
        <taxon>Pseudomonadota</taxon>
        <taxon>Gammaproteobacteria</taxon>
        <taxon>Vibrionales</taxon>
        <taxon>Vibrionaceae</taxon>
        <taxon>Grimontia</taxon>
    </lineage>
</organism>
<dbReference type="GO" id="GO:0000271">
    <property type="term" value="P:polysaccharide biosynthetic process"/>
    <property type="evidence" value="ECO:0007669"/>
    <property type="project" value="InterPro"/>
</dbReference>
<dbReference type="AlphaFoldDB" id="A0A128ERY6"/>
<gene>
    <name evidence="1" type="ORF">GMA8713_00122</name>
</gene>
<evidence type="ECO:0000313" key="1">
    <source>
        <dbReference type="EMBL" id="CZF77332.1"/>
    </source>
</evidence>
<accession>A0A128ERY6</accession>